<proteinExistence type="predicted"/>
<name>A0A0G8EDH9_BACCE</name>
<dbReference type="AlphaFoldDB" id="A0A0G8EDH9"/>
<dbReference type="RefSeq" id="WP_046956902.1">
    <property type="nucleotide sequence ID" value="NZ_LCYI01000062.1"/>
</dbReference>
<evidence type="ECO:0000313" key="2">
    <source>
        <dbReference type="Proteomes" id="UP000035214"/>
    </source>
</evidence>
<accession>A0A0G8EDH9</accession>
<organism evidence="1 2">
    <name type="scientific">Bacillus cereus</name>
    <dbReference type="NCBI Taxonomy" id="1396"/>
    <lineage>
        <taxon>Bacteria</taxon>
        <taxon>Bacillati</taxon>
        <taxon>Bacillota</taxon>
        <taxon>Bacilli</taxon>
        <taxon>Bacillales</taxon>
        <taxon>Bacillaceae</taxon>
        <taxon>Bacillus</taxon>
        <taxon>Bacillus cereus group</taxon>
    </lineage>
</organism>
<evidence type="ECO:0000313" key="1">
    <source>
        <dbReference type="EMBL" id="KLA22318.1"/>
    </source>
</evidence>
<sequence length="185" mass="21287">MSFSTCERKESNFTKDEILSTARNFKPFSIDEYGEKSFGGKHPDADILFRNKGSKRLDRAHYFTLGARVSSILPMKIASYYNALECLFTTDKSEVSRKIAERVALMLGTSDESKKEYFDLIKKAYGCRSTVVHGQHIKGEESDFIEISKKLDDILRQLLVAKHEIFSKKDLEIETFFTDLLFKTK</sequence>
<protein>
    <submittedName>
        <fullName evidence="1">Uncharacterized protein</fullName>
    </submittedName>
</protein>
<dbReference type="PATRIC" id="fig|1396.428.peg.2624"/>
<comment type="caution">
    <text evidence="1">The sequence shown here is derived from an EMBL/GenBank/DDBJ whole genome shotgun (WGS) entry which is preliminary data.</text>
</comment>
<gene>
    <name evidence="1" type="ORF">B4077_3264</name>
</gene>
<dbReference type="Proteomes" id="UP000035214">
    <property type="component" value="Unassembled WGS sequence"/>
</dbReference>
<reference evidence="1 2" key="1">
    <citation type="submission" date="2015-04" db="EMBL/GenBank/DDBJ databases">
        <title>Draft Genome Sequences of Eight Spore-Forming Food Isolates of Bacillus cereus Genome sequencing.</title>
        <authorList>
            <person name="Krawcyk A.O."/>
            <person name="de Jong A."/>
            <person name="Eijlander R.T."/>
            <person name="Berendsen E.M."/>
            <person name="Holsappel S."/>
            <person name="Wells-Bennik M."/>
            <person name="Kuipers O.P."/>
        </authorList>
    </citation>
    <scope>NUCLEOTIDE SEQUENCE [LARGE SCALE GENOMIC DNA]</scope>
    <source>
        <strain evidence="1 2">B4077</strain>
    </source>
</reference>
<dbReference type="EMBL" id="LCYI01000062">
    <property type="protein sequence ID" value="KLA22318.1"/>
    <property type="molecule type" value="Genomic_DNA"/>
</dbReference>